<name>A0A8E2B2Z7_9APHY</name>
<keyword evidence="1" id="KW-0732">Signal</keyword>
<reference evidence="2 3" key="1">
    <citation type="submission" date="2016-07" db="EMBL/GenBank/DDBJ databases">
        <title>Draft genome of the white-rot fungus Obba rivulosa 3A-2.</title>
        <authorList>
            <consortium name="DOE Joint Genome Institute"/>
            <person name="Miettinen O."/>
            <person name="Riley R."/>
            <person name="Acob R."/>
            <person name="Barry K."/>
            <person name="Cullen D."/>
            <person name="De Vries R."/>
            <person name="Hainaut M."/>
            <person name="Hatakka A."/>
            <person name="Henrissat B."/>
            <person name="Hilden K."/>
            <person name="Kuo R."/>
            <person name="Labutti K."/>
            <person name="Lipzen A."/>
            <person name="Makela M.R."/>
            <person name="Sandor L."/>
            <person name="Spatafora J.W."/>
            <person name="Grigoriev I.V."/>
            <person name="Hibbett D.S."/>
        </authorList>
    </citation>
    <scope>NUCLEOTIDE SEQUENCE [LARGE SCALE GENOMIC DNA]</scope>
    <source>
        <strain evidence="2 3">3A-2</strain>
    </source>
</reference>
<gene>
    <name evidence="2" type="ORF">OBBRIDRAFT_791006</name>
</gene>
<protein>
    <submittedName>
        <fullName evidence="2">Uncharacterized protein</fullName>
    </submittedName>
</protein>
<organism evidence="2 3">
    <name type="scientific">Obba rivulosa</name>
    <dbReference type="NCBI Taxonomy" id="1052685"/>
    <lineage>
        <taxon>Eukaryota</taxon>
        <taxon>Fungi</taxon>
        <taxon>Dikarya</taxon>
        <taxon>Basidiomycota</taxon>
        <taxon>Agaricomycotina</taxon>
        <taxon>Agaricomycetes</taxon>
        <taxon>Polyporales</taxon>
        <taxon>Gelatoporiaceae</taxon>
        <taxon>Obba</taxon>
    </lineage>
</organism>
<sequence>MLSVPASVTSYVVLLQTITSASAVPNVVTVNVTYGDNPYSAAGSASSPSVKLGTSTNTVQRSPSSCFVWRWHAK</sequence>
<accession>A0A8E2B2Z7</accession>
<dbReference type="Proteomes" id="UP000250043">
    <property type="component" value="Unassembled WGS sequence"/>
</dbReference>
<keyword evidence="3" id="KW-1185">Reference proteome</keyword>
<evidence type="ECO:0000313" key="3">
    <source>
        <dbReference type="Proteomes" id="UP000250043"/>
    </source>
</evidence>
<feature type="signal peptide" evidence="1">
    <location>
        <begin position="1"/>
        <end position="23"/>
    </location>
</feature>
<dbReference type="EMBL" id="KV722365">
    <property type="protein sequence ID" value="OCH92702.1"/>
    <property type="molecule type" value="Genomic_DNA"/>
</dbReference>
<feature type="chain" id="PRO_5034013068" evidence="1">
    <location>
        <begin position="24"/>
        <end position="74"/>
    </location>
</feature>
<proteinExistence type="predicted"/>
<evidence type="ECO:0000256" key="1">
    <source>
        <dbReference type="SAM" id="SignalP"/>
    </source>
</evidence>
<evidence type="ECO:0000313" key="2">
    <source>
        <dbReference type="EMBL" id="OCH92702.1"/>
    </source>
</evidence>
<dbReference type="AlphaFoldDB" id="A0A8E2B2Z7"/>